<dbReference type="InterPro" id="IPR036291">
    <property type="entry name" value="NAD(P)-bd_dom_sf"/>
</dbReference>
<dbReference type="EMBL" id="JAPZBQ010000002">
    <property type="protein sequence ID" value="KAJ5345457.1"/>
    <property type="molecule type" value="Genomic_DNA"/>
</dbReference>
<protein>
    <recommendedName>
        <fullName evidence="3">2,4-dienoyl-CoA reductase [(3E)-enoyl-CoA-producing]</fullName>
        <ecNumber evidence="3">1.3.1.124</ecNumber>
    </recommendedName>
</protein>
<dbReference type="GO" id="GO:0005777">
    <property type="term" value="C:peroxisome"/>
    <property type="evidence" value="ECO:0007669"/>
    <property type="project" value="TreeGrafter"/>
</dbReference>
<dbReference type="InterPro" id="IPR002347">
    <property type="entry name" value="SDR_fam"/>
</dbReference>
<evidence type="ECO:0000313" key="8">
    <source>
        <dbReference type="Proteomes" id="UP001148299"/>
    </source>
</evidence>
<dbReference type="GO" id="GO:0008670">
    <property type="term" value="F:2,4-dienoyl-CoA reductase (NADPH) activity"/>
    <property type="evidence" value="ECO:0007669"/>
    <property type="project" value="InterPro"/>
</dbReference>
<evidence type="ECO:0000256" key="2">
    <source>
        <dbReference type="ARBA" id="ARBA00023002"/>
    </source>
</evidence>
<evidence type="ECO:0000256" key="3">
    <source>
        <dbReference type="ARBA" id="ARBA00026117"/>
    </source>
</evidence>
<dbReference type="InterPro" id="IPR045017">
    <property type="entry name" value="DECR2-like"/>
</dbReference>
<gene>
    <name evidence="6" type="ORF">N7452_003461</name>
    <name evidence="7" type="ORF">N7541_008136</name>
</gene>
<evidence type="ECO:0000313" key="6">
    <source>
        <dbReference type="EMBL" id="KAJ5345457.1"/>
    </source>
</evidence>
<keyword evidence="8" id="KW-1185">Reference proteome</keyword>
<reference evidence="7" key="1">
    <citation type="submission" date="2022-12" db="EMBL/GenBank/DDBJ databases">
        <authorList>
            <person name="Petersen C."/>
        </authorList>
    </citation>
    <scope>NUCLEOTIDE SEQUENCE</scope>
    <source>
        <strain evidence="6">IBT 35673</strain>
        <strain evidence="7">IBT 35675</strain>
    </source>
</reference>
<evidence type="ECO:0000256" key="5">
    <source>
        <dbReference type="ARBA" id="ARBA00048340"/>
    </source>
</evidence>
<comment type="catalytic activity">
    <reaction evidence="5">
        <text>a (2E,4Z)-dienoyl-CoA + NADPH + H(+) = a 4,5-saturated-(3E)-enoyl-CoA + NADP(+)</text>
        <dbReference type="Rhea" id="RHEA:61892"/>
        <dbReference type="ChEBI" id="CHEBI:15378"/>
        <dbReference type="ChEBI" id="CHEBI:57783"/>
        <dbReference type="ChEBI" id="CHEBI:58349"/>
        <dbReference type="ChEBI" id="CHEBI:85099"/>
        <dbReference type="ChEBI" id="CHEBI:85493"/>
        <dbReference type="EC" id="1.3.1.124"/>
    </reaction>
</comment>
<dbReference type="CDD" id="cd05369">
    <property type="entry name" value="TER_DECR_SDR_a"/>
    <property type="match status" value="1"/>
</dbReference>
<organism evidence="7 8">
    <name type="scientific">Penicillium brevicompactum</name>
    <dbReference type="NCBI Taxonomy" id="5074"/>
    <lineage>
        <taxon>Eukaryota</taxon>
        <taxon>Fungi</taxon>
        <taxon>Dikarya</taxon>
        <taxon>Ascomycota</taxon>
        <taxon>Pezizomycotina</taxon>
        <taxon>Eurotiomycetes</taxon>
        <taxon>Eurotiomycetidae</taxon>
        <taxon>Eurotiales</taxon>
        <taxon>Aspergillaceae</taxon>
        <taxon>Penicillium</taxon>
    </lineage>
</organism>
<evidence type="ECO:0000256" key="4">
    <source>
        <dbReference type="ARBA" id="ARBA00048009"/>
    </source>
</evidence>
<keyword evidence="1" id="KW-0521">NADP</keyword>
<comment type="catalytic activity">
    <reaction evidence="4">
        <text>a (2E,4E)-dienoyl-CoA + NADPH + H(+) = a 4,5-saturated-(3E)-enoyl-CoA + NADP(+)</text>
        <dbReference type="Rhea" id="RHEA:45912"/>
        <dbReference type="ChEBI" id="CHEBI:15378"/>
        <dbReference type="ChEBI" id="CHEBI:57783"/>
        <dbReference type="ChEBI" id="CHEBI:58349"/>
        <dbReference type="ChEBI" id="CHEBI:85101"/>
        <dbReference type="ChEBI" id="CHEBI:85493"/>
        <dbReference type="EC" id="1.3.1.124"/>
    </reaction>
</comment>
<dbReference type="Proteomes" id="UP001148299">
    <property type="component" value="Unassembled WGS sequence"/>
</dbReference>
<sequence>MPLPKNEYLSDSWKDGIFANKVVFCTGGAGTICSAQVRALVHLGANACIIGRNVEKTERVAQDIATARPGAKVLGIGSVDVRKLETLQQAVERCVKELGAIDFVIAGAAGNFLASIEQLSANAFKSVMDIDILGSYNTLKATLPYLKESGKKHKMDSKSLQSSPLGTGGRIIFVSATIHYRGMPFQTHVSVAKAGIDALSHSVALEYGPRGMTSNIIAPGPIAQTEGFERLLPSDALEAYIKGQPLGRLGHVRDIADATVYLFSDTGSYVSGQTLVVDGANWRMSAGGASSGKLSYPDFLLSGDDVPNVTGKKKSKL</sequence>
<dbReference type="Pfam" id="PF13561">
    <property type="entry name" value="adh_short_C2"/>
    <property type="match status" value="1"/>
</dbReference>
<evidence type="ECO:0000313" key="7">
    <source>
        <dbReference type="EMBL" id="KAJ5350409.1"/>
    </source>
</evidence>
<dbReference type="AlphaFoldDB" id="A0A9W9UN36"/>
<dbReference type="Gene3D" id="3.40.50.720">
    <property type="entry name" value="NAD(P)-binding Rossmann-like Domain"/>
    <property type="match status" value="1"/>
</dbReference>
<dbReference type="OrthoDB" id="2136131at2759"/>
<comment type="caution">
    <text evidence="7">The sequence shown here is derived from an EMBL/GenBank/DDBJ whole genome shotgun (WGS) entry which is preliminary data.</text>
</comment>
<dbReference type="SUPFAM" id="SSF51735">
    <property type="entry name" value="NAD(P)-binding Rossmann-fold domains"/>
    <property type="match status" value="1"/>
</dbReference>
<dbReference type="PRINTS" id="PR00081">
    <property type="entry name" value="GDHRDH"/>
</dbReference>
<dbReference type="PANTHER" id="PTHR43296">
    <property type="entry name" value="PEROXISOMAL 2,4-DIENOYL-COA REDUCTASE"/>
    <property type="match status" value="1"/>
</dbReference>
<dbReference type="GO" id="GO:0009062">
    <property type="term" value="P:fatty acid catabolic process"/>
    <property type="evidence" value="ECO:0007669"/>
    <property type="project" value="InterPro"/>
</dbReference>
<dbReference type="EMBL" id="JAPZBR010000006">
    <property type="protein sequence ID" value="KAJ5350409.1"/>
    <property type="molecule type" value="Genomic_DNA"/>
</dbReference>
<reference evidence="7" key="2">
    <citation type="journal article" date="2023" name="IMA Fungus">
        <title>Comparative genomic study of the Penicillium genus elucidates a diverse pangenome and 15 lateral gene transfer events.</title>
        <authorList>
            <person name="Petersen C."/>
            <person name="Sorensen T."/>
            <person name="Nielsen M.R."/>
            <person name="Sondergaard T.E."/>
            <person name="Sorensen J.L."/>
            <person name="Fitzpatrick D.A."/>
            <person name="Frisvad J.C."/>
            <person name="Nielsen K.L."/>
        </authorList>
    </citation>
    <scope>NUCLEOTIDE SEQUENCE</scope>
    <source>
        <strain evidence="6">IBT 35673</strain>
        <strain evidence="7">IBT 35675</strain>
    </source>
</reference>
<dbReference type="PANTHER" id="PTHR43296:SF2">
    <property type="entry name" value="PEROXISOMAL 2,4-DIENOYL-COA REDUCTASE [(3E)-ENOYL-COA-PRODUCING]"/>
    <property type="match status" value="1"/>
</dbReference>
<name>A0A9W9UN36_PENBR</name>
<evidence type="ECO:0000256" key="1">
    <source>
        <dbReference type="ARBA" id="ARBA00022857"/>
    </source>
</evidence>
<proteinExistence type="predicted"/>
<accession>A0A9W9UN36</accession>
<dbReference type="Proteomes" id="UP001147695">
    <property type="component" value="Unassembled WGS sequence"/>
</dbReference>
<dbReference type="EC" id="1.3.1.124" evidence="3"/>
<keyword evidence="2" id="KW-0560">Oxidoreductase</keyword>